<comment type="similarity">
    <text evidence="1 3 5">Belongs to the aldehyde dehydrogenase family.</text>
</comment>
<evidence type="ECO:0000256" key="1">
    <source>
        <dbReference type="ARBA" id="ARBA00009986"/>
    </source>
</evidence>
<gene>
    <name evidence="7" type="ORF">DS909_04685</name>
</gene>
<dbReference type="FunFam" id="3.40.605.10:FF:000007">
    <property type="entry name" value="NAD/NADP-dependent betaine aldehyde dehydrogenase"/>
    <property type="match status" value="1"/>
</dbReference>
<dbReference type="InterPro" id="IPR011408">
    <property type="entry name" value="Aldehyde_DH"/>
</dbReference>
<dbReference type="Pfam" id="PF00171">
    <property type="entry name" value="Aldedh"/>
    <property type="match status" value="2"/>
</dbReference>
<dbReference type="InterPro" id="IPR029510">
    <property type="entry name" value="Ald_DH_CS_GLU"/>
</dbReference>
<organism evidence="7 8">
    <name type="scientific">Phaeobacter gallaeciensis</name>
    <dbReference type="NCBI Taxonomy" id="60890"/>
    <lineage>
        <taxon>Bacteria</taxon>
        <taxon>Pseudomonadati</taxon>
        <taxon>Pseudomonadota</taxon>
        <taxon>Alphaproteobacteria</taxon>
        <taxon>Rhodobacterales</taxon>
        <taxon>Roseobacteraceae</taxon>
        <taxon>Phaeobacter</taxon>
    </lineage>
</organism>
<dbReference type="Gene3D" id="3.40.605.10">
    <property type="entry name" value="Aldehyde Dehydrogenase, Chain A, domain 1"/>
    <property type="match status" value="2"/>
</dbReference>
<dbReference type="InterPro" id="IPR015590">
    <property type="entry name" value="Aldehyde_DH_dom"/>
</dbReference>
<dbReference type="EMBL" id="QOCE01000012">
    <property type="protein sequence ID" value="RBW59938.1"/>
    <property type="molecule type" value="Genomic_DNA"/>
</dbReference>
<dbReference type="CDD" id="cd07111">
    <property type="entry name" value="ALDH_F16"/>
    <property type="match status" value="1"/>
</dbReference>
<protein>
    <submittedName>
        <fullName evidence="7">Aldehyde dehydrogenase</fullName>
    </submittedName>
</protein>
<sequence>MSVKEIFETMDYGPAPESAAEALAWLVDQGDRFGHFINGAFTTPGEGFDSRNPATGEVLATLSQATQDDVDAAVAAARSAQPKWEQLGGAGRARYLYAIARLLQKHSRLFAVLESLDNGKPIRESRDIDIPLAQRHFYYHAGMAQLKDSELPEAQALGVCGQIIPWNFPLLMLAWKIAPALAMGNTVVLKPAEYTSLTAMLFADICQQAGVPKGVVNIVTGDGAVGEMIVAAEVDKIAFTGSTAVGRRIREATAGSGKELTLELGGKSAYVVFDDADIDSAIEGLVDAIWFNQGQVCCAGSRLLVQEGIADRFYDKLRARMDGLRIGNPLDKCIDVGAVVDPVQLQTIQTMVENNTAGEMHQVSCVMPENGCYYPPTLITGLETSDPLMQEEIFGPVLVASTFRTPAEAVELANNTRYGLAATVWTENVNLALDIAPKLVAGVVWINATNLFDAAAGFGGVRESGFGREGGWEGLTAYTKPKGTPKALAPVEAVSGEGAPHDPLDRTAKMYVGGKQARPDSGYSRAIWGKSGLLGHVGLGSRKDVRNAVEAAAGAKGWAKATGHLRAQILYYIGENLSARADEFAHRIDAMTGKKGGAKEVETSIQRLFSAAAWADKYDGQVHGVPIRGVALAMKEPTGVIGALCADEAPLLGLVSVMAPAIAMGNRVVLAASEPYPLAATDFYQILATSDVPAGVVNILTGVHADLAKPLASHLNVDAVWSFSSTNLSAQIEKAAAGNLKRTWVNNATATDWSVDHSKRFLQAATEIKNIWVPYGE</sequence>
<dbReference type="GO" id="GO:0016620">
    <property type="term" value="F:oxidoreductase activity, acting on the aldehyde or oxo group of donors, NAD or NADP as acceptor"/>
    <property type="evidence" value="ECO:0007669"/>
    <property type="project" value="UniProtKB-UniRule"/>
</dbReference>
<proteinExistence type="inferred from homology"/>
<dbReference type="STRING" id="1423144.Gal_03341"/>
<evidence type="ECO:0000256" key="4">
    <source>
        <dbReference type="PROSITE-ProRule" id="PRU10007"/>
    </source>
</evidence>
<dbReference type="InterPro" id="IPR016163">
    <property type="entry name" value="Ald_DH_C"/>
</dbReference>
<dbReference type="RefSeq" id="WP_113822294.1">
    <property type="nucleotide sequence ID" value="NZ_QOCE01000012.1"/>
</dbReference>
<dbReference type="SUPFAM" id="SSF53720">
    <property type="entry name" value="ALDH-like"/>
    <property type="match status" value="2"/>
</dbReference>
<evidence type="ECO:0000259" key="6">
    <source>
        <dbReference type="Pfam" id="PF00171"/>
    </source>
</evidence>
<dbReference type="OrthoDB" id="9812625at2"/>
<reference evidence="7 8" key="1">
    <citation type="submission" date="2018-07" db="EMBL/GenBank/DDBJ databases">
        <title>Modular assembly of carbohydrate-degrading microbial communities in the ocean.</title>
        <authorList>
            <person name="Enke T.N."/>
            <person name="Datta M.S."/>
            <person name="Schwartzman J.A."/>
            <person name="Cermak N."/>
            <person name="Schmitz D.A."/>
            <person name="Barrere J."/>
            <person name="Cordero O.X."/>
        </authorList>
    </citation>
    <scope>NUCLEOTIDE SEQUENCE [LARGE SCALE GENOMIC DNA]</scope>
    <source>
        <strain evidence="7 8">C3M10</strain>
    </source>
</reference>
<evidence type="ECO:0000313" key="7">
    <source>
        <dbReference type="EMBL" id="RBW59938.1"/>
    </source>
</evidence>
<dbReference type="InterPro" id="IPR016161">
    <property type="entry name" value="Ald_DH/histidinol_DH"/>
</dbReference>
<accession>A0A366X5A6</accession>
<dbReference type="Proteomes" id="UP000252706">
    <property type="component" value="Unassembled WGS sequence"/>
</dbReference>
<feature type="domain" description="Aldehyde dehydrogenase" evidence="6">
    <location>
        <begin position="534"/>
        <end position="746"/>
    </location>
</feature>
<dbReference type="Gene3D" id="3.40.309.10">
    <property type="entry name" value="Aldehyde Dehydrogenase, Chain A, domain 2"/>
    <property type="match status" value="1"/>
</dbReference>
<dbReference type="PANTHER" id="PTHR11699">
    <property type="entry name" value="ALDEHYDE DEHYDROGENASE-RELATED"/>
    <property type="match status" value="1"/>
</dbReference>
<dbReference type="AlphaFoldDB" id="A0A366X5A6"/>
<comment type="caution">
    <text evidence="7">The sequence shown here is derived from an EMBL/GenBank/DDBJ whole genome shotgun (WGS) entry which is preliminary data.</text>
</comment>
<dbReference type="InterPro" id="IPR016162">
    <property type="entry name" value="Ald_DH_N"/>
</dbReference>
<feature type="active site" evidence="4">
    <location>
        <position position="263"/>
    </location>
</feature>
<dbReference type="PIRSF" id="PIRSF036490">
    <property type="entry name" value="Aldedh_dupl"/>
    <property type="match status" value="1"/>
</dbReference>
<evidence type="ECO:0000256" key="2">
    <source>
        <dbReference type="ARBA" id="ARBA00023002"/>
    </source>
</evidence>
<evidence type="ECO:0000313" key="8">
    <source>
        <dbReference type="Proteomes" id="UP000252706"/>
    </source>
</evidence>
<evidence type="ECO:0000256" key="3">
    <source>
        <dbReference type="PIRNR" id="PIRNR036490"/>
    </source>
</evidence>
<dbReference type="PROSITE" id="PS00687">
    <property type="entry name" value="ALDEHYDE_DEHYDR_GLU"/>
    <property type="match status" value="1"/>
</dbReference>
<evidence type="ECO:0000256" key="5">
    <source>
        <dbReference type="RuleBase" id="RU003345"/>
    </source>
</evidence>
<keyword evidence="2 5" id="KW-0560">Oxidoreductase</keyword>
<feature type="domain" description="Aldehyde dehydrogenase" evidence="6">
    <location>
        <begin position="46"/>
        <end position="482"/>
    </location>
</feature>
<name>A0A366X5A6_9RHOB</name>